<dbReference type="InterPro" id="IPR036291">
    <property type="entry name" value="NAD(P)-bd_dom_sf"/>
</dbReference>
<reference evidence="3" key="1">
    <citation type="submission" date="2015-10" db="EMBL/GenBank/DDBJ databases">
        <authorList>
            <person name="Gilbert D.G."/>
        </authorList>
    </citation>
    <scope>NUCLEOTIDE SEQUENCE</scope>
</reference>
<dbReference type="EC" id="1.3.1.56" evidence="3"/>
<organism evidence="3">
    <name type="scientific">hydrothermal vent metagenome</name>
    <dbReference type="NCBI Taxonomy" id="652676"/>
    <lineage>
        <taxon>unclassified sequences</taxon>
        <taxon>metagenomes</taxon>
        <taxon>ecological metagenomes</taxon>
    </lineage>
</organism>
<dbReference type="PROSITE" id="PS00061">
    <property type="entry name" value="ADH_SHORT"/>
    <property type="match status" value="1"/>
</dbReference>
<gene>
    <name evidence="3" type="ORF">MGWOODY_Smn348</name>
</gene>
<dbReference type="PRINTS" id="PR00081">
    <property type="entry name" value="GDHRDH"/>
</dbReference>
<dbReference type="Pfam" id="PF13561">
    <property type="entry name" value="adh_short_C2"/>
    <property type="match status" value="1"/>
</dbReference>
<dbReference type="InterPro" id="IPR020904">
    <property type="entry name" value="Sc_DH/Rdtase_CS"/>
</dbReference>
<evidence type="ECO:0000313" key="3">
    <source>
        <dbReference type="EMBL" id="CUS44891.1"/>
    </source>
</evidence>
<dbReference type="EMBL" id="CZQE01000190">
    <property type="protein sequence ID" value="CUS44891.1"/>
    <property type="molecule type" value="Genomic_DNA"/>
</dbReference>
<protein>
    <submittedName>
        <fullName evidence="3">Dihydrodiol dehydrogenase</fullName>
        <ecNumber evidence="3">1.3.1.56</ecNumber>
    </submittedName>
</protein>
<sequence>MAGDASLPNANARAVAAAITSFGRLDTVISNVGVFDWHKRIDRLSPEDCMAAHDEMFAINVRSHALMAREAYPHLKEVRGSLVMTCSTASFRGGGGGALYTASKFAVRGLVYQLAHEWAPDVRVNGVAPGGTVTGLSGIDSLGSAGRRLEDDDRIVAAVGAATPLGFAAAPEDHAGAYVLLASADNSRGMTGTVIVSDGGLLARI</sequence>
<proteinExistence type="inferred from homology"/>
<keyword evidence="2 3" id="KW-0560">Oxidoreductase</keyword>
<accession>A0A160TKA8</accession>
<dbReference type="InterPro" id="IPR002347">
    <property type="entry name" value="SDR_fam"/>
</dbReference>
<dbReference type="SUPFAM" id="SSF51735">
    <property type="entry name" value="NAD(P)-binding Rossmann-fold domains"/>
    <property type="match status" value="1"/>
</dbReference>
<dbReference type="AlphaFoldDB" id="A0A160TKA8"/>
<dbReference type="PANTHER" id="PTHR43008:SF4">
    <property type="entry name" value="CHAIN DEHYDROGENASE, PUTATIVE (AFU_ORTHOLOGUE AFUA_4G08710)-RELATED"/>
    <property type="match status" value="1"/>
</dbReference>
<dbReference type="GO" id="GO:0050664">
    <property type="term" value="F:oxidoreductase activity, acting on NAD(P)H, oxygen as acceptor"/>
    <property type="evidence" value="ECO:0007669"/>
    <property type="project" value="TreeGrafter"/>
</dbReference>
<dbReference type="PRINTS" id="PR00080">
    <property type="entry name" value="SDRFAMILY"/>
</dbReference>
<name>A0A160TKA8_9ZZZZ</name>
<evidence type="ECO:0000256" key="2">
    <source>
        <dbReference type="ARBA" id="ARBA00023002"/>
    </source>
</evidence>
<dbReference type="Gene3D" id="3.40.50.720">
    <property type="entry name" value="NAD(P)-binding Rossmann-like Domain"/>
    <property type="match status" value="1"/>
</dbReference>
<dbReference type="PANTHER" id="PTHR43008">
    <property type="entry name" value="BENZIL REDUCTASE"/>
    <property type="match status" value="1"/>
</dbReference>
<comment type="similarity">
    <text evidence="1">Belongs to the short-chain dehydrogenases/reductases (SDR) family.</text>
</comment>
<dbReference type="GO" id="GO:0018509">
    <property type="term" value="F:cis-2,3-dihydrobiphenyl-2,3-diol dehydrogenase activity"/>
    <property type="evidence" value="ECO:0007669"/>
    <property type="project" value="UniProtKB-EC"/>
</dbReference>
<evidence type="ECO:0000256" key="1">
    <source>
        <dbReference type="ARBA" id="ARBA00006484"/>
    </source>
</evidence>